<evidence type="ECO:0000256" key="1">
    <source>
        <dbReference type="ARBA" id="ARBA00022574"/>
    </source>
</evidence>
<dbReference type="InterPro" id="IPR020472">
    <property type="entry name" value="WD40_PAC1"/>
</dbReference>
<dbReference type="GO" id="GO:0032797">
    <property type="term" value="C:SMN complex"/>
    <property type="evidence" value="ECO:0007669"/>
    <property type="project" value="TreeGrafter"/>
</dbReference>
<dbReference type="STRING" id="102285.A0A0R3T093"/>
<evidence type="ECO:0000313" key="9">
    <source>
        <dbReference type="Proteomes" id="UP000278807"/>
    </source>
</evidence>
<dbReference type="PROSITE" id="PS50082">
    <property type="entry name" value="WD_REPEATS_2"/>
    <property type="match status" value="3"/>
</dbReference>
<dbReference type="Proteomes" id="UP000278807">
    <property type="component" value="Unassembled WGS sequence"/>
</dbReference>
<dbReference type="PANTHER" id="PTHR19877:SF13">
    <property type="entry name" value="SERINE-THREONINE KINASE RECEPTOR-ASSOCIATED PROTEIN"/>
    <property type="match status" value="1"/>
</dbReference>
<dbReference type="InterPro" id="IPR019775">
    <property type="entry name" value="WD40_repeat_CS"/>
</dbReference>
<comment type="similarity">
    <text evidence="5">Belongs to the WD repeat STRAP family.</text>
</comment>
<proteinExistence type="inferred from homology"/>
<feature type="repeat" description="WD" evidence="7">
    <location>
        <begin position="143"/>
        <end position="177"/>
    </location>
</feature>
<gene>
    <name evidence="8" type="ORF">HNAJ_LOCUS212</name>
</gene>
<dbReference type="PRINTS" id="PR00320">
    <property type="entry name" value="GPROTEINBRPT"/>
</dbReference>
<dbReference type="InterPro" id="IPR001680">
    <property type="entry name" value="WD40_rpt"/>
</dbReference>
<dbReference type="Gene3D" id="2.130.10.10">
    <property type="entry name" value="YVTN repeat-like/Quinoprotein amine dehydrogenase"/>
    <property type="match status" value="3"/>
</dbReference>
<dbReference type="AlphaFoldDB" id="A0A0R3T093"/>
<feature type="repeat" description="WD" evidence="7">
    <location>
        <begin position="274"/>
        <end position="306"/>
    </location>
</feature>
<evidence type="ECO:0000256" key="7">
    <source>
        <dbReference type="PROSITE-ProRule" id="PRU00221"/>
    </source>
</evidence>
<dbReference type="SUPFAM" id="SSF50978">
    <property type="entry name" value="WD40 repeat-like"/>
    <property type="match status" value="1"/>
</dbReference>
<name>A0A0R3T093_RODNA</name>
<reference evidence="10" key="1">
    <citation type="submission" date="2017-02" db="UniProtKB">
        <authorList>
            <consortium name="WormBaseParasite"/>
        </authorList>
    </citation>
    <scope>IDENTIFICATION</scope>
</reference>
<evidence type="ECO:0000256" key="3">
    <source>
        <dbReference type="ARBA" id="ARBA00022737"/>
    </source>
</evidence>
<keyword evidence="4" id="KW-0508">mRNA splicing</keyword>
<dbReference type="InterPro" id="IPR036322">
    <property type="entry name" value="WD40_repeat_dom_sf"/>
</dbReference>
<dbReference type="WBParaSite" id="HNAJ_0000021101-mRNA-1">
    <property type="protein sequence ID" value="HNAJ_0000021101-mRNA-1"/>
    <property type="gene ID" value="HNAJ_0000021101"/>
</dbReference>
<dbReference type="PROSITE" id="PS00678">
    <property type="entry name" value="WD_REPEATS_1"/>
    <property type="match status" value="1"/>
</dbReference>
<keyword evidence="3" id="KW-0677">Repeat</keyword>
<evidence type="ECO:0000256" key="4">
    <source>
        <dbReference type="ARBA" id="ARBA00023187"/>
    </source>
</evidence>
<dbReference type="Pfam" id="PF00400">
    <property type="entry name" value="WD40"/>
    <property type="match status" value="4"/>
</dbReference>
<evidence type="ECO:0000256" key="5">
    <source>
        <dbReference type="ARBA" id="ARBA00038394"/>
    </source>
</evidence>
<evidence type="ECO:0000313" key="10">
    <source>
        <dbReference type="WBParaSite" id="HNAJ_0000021101-mRNA-1"/>
    </source>
</evidence>
<dbReference type="GO" id="GO:0000387">
    <property type="term" value="P:spliceosomal snRNP assembly"/>
    <property type="evidence" value="ECO:0007669"/>
    <property type="project" value="TreeGrafter"/>
</dbReference>
<dbReference type="GO" id="GO:0003723">
    <property type="term" value="F:RNA binding"/>
    <property type="evidence" value="ECO:0007669"/>
    <property type="project" value="TreeGrafter"/>
</dbReference>
<evidence type="ECO:0000313" key="8">
    <source>
        <dbReference type="EMBL" id="VDN96071.1"/>
    </source>
</evidence>
<organism evidence="10">
    <name type="scientific">Rodentolepis nana</name>
    <name type="common">Dwarf tapeworm</name>
    <name type="synonym">Hymenolepis nana</name>
    <dbReference type="NCBI Taxonomy" id="102285"/>
    <lineage>
        <taxon>Eukaryota</taxon>
        <taxon>Metazoa</taxon>
        <taxon>Spiralia</taxon>
        <taxon>Lophotrochozoa</taxon>
        <taxon>Platyhelminthes</taxon>
        <taxon>Cestoda</taxon>
        <taxon>Eucestoda</taxon>
        <taxon>Cyclophyllidea</taxon>
        <taxon>Hymenolepididae</taxon>
        <taxon>Rodentolepis</taxon>
    </lineage>
</organism>
<dbReference type="PANTHER" id="PTHR19877">
    <property type="entry name" value="EUKARYOTIC TRANSLATION INITIATION FACTOR 3 SUBUNIT I"/>
    <property type="match status" value="1"/>
</dbReference>
<dbReference type="EMBL" id="UZAE01000044">
    <property type="protein sequence ID" value="VDN96071.1"/>
    <property type="molecule type" value="Genomic_DNA"/>
</dbReference>
<dbReference type="InterPro" id="IPR015943">
    <property type="entry name" value="WD40/YVTN_repeat-like_dom_sf"/>
</dbReference>
<keyword evidence="2" id="KW-0507">mRNA processing</keyword>
<keyword evidence="1 7" id="KW-0853">WD repeat</keyword>
<reference evidence="8 9" key="2">
    <citation type="submission" date="2018-11" db="EMBL/GenBank/DDBJ databases">
        <authorList>
            <consortium name="Pathogen Informatics"/>
        </authorList>
    </citation>
    <scope>NUCLEOTIDE SEQUENCE [LARGE SCALE GENOMIC DNA]</scope>
</reference>
<evidence type="ECO:0000256" key="2">
    <source>
        <dbReference type="ARBA" id="ARBA00022664"/>
    </source>
</evidence>
<keyword evidence="9" id="KW-1185">Reference proteome</keyword>
<dbReference type="PROSITE" id="PS50294">
    <property type="entry name" value="WD_REPEATS_REGION"/>
    <property type="match status" value="2"/>
</dbReference>
<accession>A0A0R3T093</accession>
<dbReference type="OrthoDB" id="200206at2759"/>
<evidence type="ECO:0000256" key="6">
    <source>
        <dbReference type="ARBA" id="ARBA00040390"/>
    </source>
</evidence>
<protein>
    <recommendedName>
        <fullName evidence="6">Serine-threonine kinase receptor-associated protein</fullName>
    </recommendedName>
</protein>
<sequence>MASPIRQTPIICNGHTRPVIDLSFAEDPECGPLLISSSKDCKAMLRRGDTGDWIGSFIGHGGAVWSCSLNTSASLAATGSADFSAKIWNVCDGKEILSISQSHIVRSVSLSRCDEGKYLLSANNKRQVLIYDLNAPEIPVCTFSGHEKNIRKVLWINNDSCIATASEDMAIRLFDVQCQDKEFCKIELPSIPTDAELYIRDDLTIDMLVAVGKTAQVFKFDFRNWSSALITTYNLPSTVCSAAFNPNADMLVCGCEDNLIYQIDAESQTVLDTCRGHFGPVHCVRFSPDGHLFASGSEDGTVRLWQSKVGEEYGLWRCEIPSDASTSISLQPTSKSPA</sequence>
<feature type="repeat" description="WD" evidence="7">
    <location>
        <begin position="57"/>
        <end position="98"/>
    </location>
</feature>
<dbReference type="SMART" id="SM00320">
    <property type="entry name" value="WD40"/>
    <property type="match status" value="6"/>
</dbReference>